<organism evidence="1 2">
    <name type="scientific">Catellatospora methionotrophica</name>
    <dbReference type="NCBI Taxonomy" id="121620"/>
    <lineage>
        <taxon>Bacteria</taxon>
        <taxon>Bacillati</taxon>
        <taxon>Actinomycetota</taxon>
        <taxon>Actinomycetes</taxon>
        <taxon>Micromonosporales</taxon>
        <taxon>Micromonosporaceae</taxon>
        <taxon>Catellatospora</taxon>
    </lineage>
</organism>
<proteinExistence type="predicted"/>
<protein>
    <submittedName>
        <fullName evidence="1">Uncharacterized protein</fullName>
    </submittedName>
</protein>
<gene>
    <name evidence="1" type="ORF">Cme02nite_28100</name>
</gene>
<reference evidence="1" key="1">
    <citation type="submission" date="2021-01" db="EMBL/GenBank/DDBJ databases">
        <title>Whole genome shotgun sequence of Catellatospora methionotrophica NBRC 14553.</title>
        <authorList>
            <person name="Komaki H."/>
            <person name="Tamura T."/>
        </authorList>
    </citation>
    <scope>NUCLEOTIDE SEQUENCE</scope>
    <source>
        <strain evidence="1">NBRC 14553</strain>
    </source>
</reference>
<name>A0A8J3PFL2_9ACTN</name>
<keyword evidence="2" id="KW-1185">Reference proteome</keyword>
<evidence type="ECO:0000313" key="1">
    <source>
        <dbReference type="EMBL" id="GIG14478.1"/>
    </source>
</evidence>
<dbReference type="AlphaFoldDB" id="A0A8J3PFL2"/>
<sequence>MTRQRVDTAQDFACRRTPVELIGWCGQQAAQVVARAAGTPGSRLVATRHGGAGTAALTERTILDRHT</sequence>
<comment type="caution">
    <text evidence="1">The sequence shown here is derived from an EMBL/GenBank/DDBJ whole genome shotgun (WGS) entry which is preliminary data.</text>
</comment>
<dbReference type="EMBL" id="BONJ01000013">
    <property type="protein sequence ID" value="GIG14478.1"/>
    <property type="molecule type" value="Genomic_DNA"/>
</dbReference>
<evidence type="ECO:0000313" key="2">
    <source>
        <dbReference type="Proteomes" id="UP000660339"/>
    </source>
</evidence>
<dbReference type="Proteomes" id="UP000660339">
    <property type="component" value="Unassembled WGS sequence"/>
</dbReference>
<accession>A0A8J3PFL2</accession>